<evidence type="ECO:0000313" key="2">
    <source>
        <dbReference type="Proteomes" id="UP001529491"/>
    </source>
</evidence>
<dbReference type="EMBL" id="CP136522">
    <property type="protein sequence ID" value="WOT03690.1"/>
    <property type="molecule type" value="Genomic_DNA"/>
</dbReference>
<protein>
    <submittedName>
        <fullName evidence="1">Uncharacterized protein</fullName>
    </submittedName>
</protein>
<proteinExistence type="predicted"/>
<name>A0ABZ0JTQ9_9GAMM</name>
<reference evidence="1 2" key="1">
    <citation type="submission" date="2023-10" db="EMBL/GenBank/DDBJ databases">
        <title>Complete genome sequence of Shewanella sp. DAU334.</title>
        <authorList>
            <person name="Lee Y.-S."/>
            <person name="Jeong H.-R."/>
            <person name="Hwang E.-J."/>
            <person name="Choi Y.-L."/>
            <person name="Kim G.-D."/>
        </authorList>
    </citation>
    <scope>NUCLEOTIDE SEQUENCE [LARGE SCALE GENOMIC DNA]</scope>
    <source>
        <strain evidence="1 2">DAU334</strain>
    </source>
</reference>
<sequence length="102" mass="11504">MEIKVDIYSNKMVLSSEGRSMTFRSKEPFTTTRLLIGKFYVAEECLKNAVKEFGAIGFFKRAPKIILQPHEYLEGGLSEVEDRILREIALGAGAREAHVVVK</sequence>
<keyword evidence="2" id="KW-1185">Reference proteome</keyword>
<evidence type="ECO:0000313" key="1">
    <source>
        <dbReference type="EMBL" id="WOT03690.1"/>
    </source>
</evidence>
<dbReference type="Proteomes" id="UP001529491">
    <property type="component" value="Chromosome"/>
</dbReference>
<dbReference type="RefSeq" id="WP_310471315.1">
    <property type="nucleotide sequence ID" value="NZ_CP136522.1"/>
</dbReference>
<organism evidence="1 2">
    <name type="scientific">Shewanella youngdeokensis</name>
    <dbReference type="NCBI Taxonomy" id="2999068"/>
    <lineage>
        <taxon>Bacteria</taxon>
        <taxon>Pseudomonadati</taxon>
        <taxon>Pseudomonadota</taxon>
        <taxon>Gammaproteobacteria</taxon>
        <taxon>Alteromonadales</taxon>
        <taxon>Shewanellaceae</taxon>
        <taxon>Shewanella</taxon>
    </lineage>
</organism>
<accession>A0ABZ0JTQ9</accession>
<gene>
    <name evidence="1" type="ORF">RGE70_10025</name>
</gene>